<keyword evidence="7" id="KW-1185">Reference proteome</keyword>
<evidence type="ECO:0000259" key="4">
    <source>
        <dbReference type="Pfam" id="PF00389"/>
    </source>
</evidence>
<evidence type="ECO:0000259" key="5">
    <source>
        <dbReference type="Pfam" id="PF02826"/>
    </source>
</evidence>
<dbReference type="CDD" id="cd12156">
    <property type="entry name" value="HPPR"/>
    <property type="match status" value="1"/>
</dbReference>
<dbReference type="InterPro" id="IPR006140">
    <property type="entry name" value="D-isomer_DH_NAD-bd"/>
</dbReference>
<dbReference type="InterPro" id="IPR050223">
    <property type="entry name" value="D-isomer_2-hydroxyacid_DH"/>
</dbReference>
<comment type="caution">
    <text evidence="6">The sequence shown here is derived from an EMBL/GenBank/DDBJ whole genome shotgun (WGS) entry which is preliminary data.</text>
</comment>
<comment type="similarity">
    <text evidence="3">Belongs to the D-isomer specific 2-hydroxyacid dehydrogenase family.</text>
</comment>
<evidence type="ECO:0000256" key="2">
    <source>
        <dbReference type="ARBA" id="ARBA00023027"/>
    </source>
</evidence>
<proteinExistence type="inferred from homology"/>
<gene>
    <name evidence="6" type="ORF">SM757_30080</name>
</gene>
<keyword evidence="1 3" id="KW-0560">Oxidoreductase</keyword>
<dbReference type="Pfam" id="PF00389">
    <property type="entry name" value="2-Hacid_dh"/>
    <property type="match status" value="1"/>
</dbReference>
<protein>
    <submittedName>
        <fullName evidence="6">2-hydroxyacid dehydrogenase</fullName>
    </submittedName>
</protein>
<dbReference type="PANTHER" id="PTHR10996:SF178">
    <property type="entry name" value="2-HYDROXYACID DEHYDROGENASE YGL185C-RELATED"/>
    <property type="match status" value="1"/>
</dbReference>
<accession>A0ABU5IPL8</accession>
<dbReference type="InterPro" id="IPR006139">
    <property type="entry name" value="D-isomer_2_OHA_DH_cat_dom"/>
</dbReference>
<evidence type="ECO:0000256" key="1">
    <source>
        <dbReference type="ARBA" id="ARBA00023002"/>
    </source>
</evidence>
<dbReference type="PANTHER" id="PTHR10996">
    <property type="entry name" value="2-HYDROXYACID DEHYDROGENASE-RELATED"/>
    <property type="match status" value="1"/>
</dbReference>
<name>A0ABU5IPL8_9BURK</name>
<dbReference type="Pfam" id="PF02826">
    <property type="entry name" value="2-Hacid_dh_C"/>
    <property type="match status" value="1"/>
</dbReference>
<organism evidence="6 7">
    <name type="scientific">Azohydromonas lata</name>
    <dbReference type="NCBI Taxonomy" id="45677"/>
    <lineage>
        <taxon>Bacteria</taxon>
        <taxon>Pseudomonadati</taxon>
        <taxon>Pseudomonadota</taxon>
        <taxon>Betaproteobacteria</taxon>
        <taxon>Burkholderiales</taxon>
        <taxon>Sphaerotilaceae</taxon>
        <taxon>Azohydromonas</taxon>
    </lineage>
</organism>
<feature type="domain" description="D-isomer specific 2-hydroxyacid dehydrogenase catalytic" evidence="4">
    <location>
        <begin position="25"/>
        <end position="315"/>
    </location>
</feature>
<dbReference type="EMBL" id="JAXOJX010000084">
    <property type="protein sequence ID" value="MDZ5460833.1"/>
    <property type="molecule type" value="Genomic_DNA"/>
</dbReference>
<dbReference type="SUPFAM" id="SSF52283">
    <property type="entry name" value="Formate/glycerate dehydrogenase catalytic domain-like"/>
    <property type="match status" value="1"/>
</dbReference>
<sequence>MDALNAKPGARPRVLNVGRIAAALLERLAQDHDVTDLAGERDLAARLQCEAASFQALVTSAPVGVDAAMMAALPGLQVISSFGVGLDRIDLAAARGRGIQVGYTPHVLDDCVADTAMGLVLDAARGLSAADRYVRAGRWPGGPFPTMRKVSGARLGIVGMGRIGQQIAARAAGFRMEVAYHARQPVSGLALRHEPSLHALARWADFLVLALPGGAATRHIVDAAVLDALGPQGFLVNIARGSVVDEQALVEALASGRIAGAGLDVYEHEPQVPARLLQLDNVVLLPHVGSNTRETRAAMADLVVRNLRAFFEQGQVVCRADPPAA</sequence>
<reference evidence="6 7" key="1">
    <citation type="submission" date="2023-11" db="EMBL/GenBank/DDBJ databases">
        <title>Draft genome of Azohydromonas lata strain H1 (DSM1123), a polyhydroxyalkanoate producer.</title>
        <authorList>
            <person name="Traversa D."/>
            <person name="D'Addabbo P."/>
            <person name="Pazzani C."/>
            <person name="Manzari C."/>
            <person name="Chiara M."/>
            <person name="Scrascia M."/>
        </authorList>
    </citation>
    <scope>NUCLEOTIDE SEQUENCE [LARGE SCALE GENOMIC DNA]</scope>
    <source>
        <strain evidence="6 7">H1</strain>
    </source>
</reference>
<feature type="domain" description="D-isomer specific 2-hydroxyacid dehydrogenase NAD-binding" evidence="5">
    <location>
        <begin position="117"/>
        <end position="289"/>
    </location>
</feature>
<dbReference type="RefSeq" id="WP_322468156.1">
    <property type="nucleotide sequence ID" value="NZ_JAXOJX010000084.1"/>
</dbReference>
<evidence type="ECO:0000313" key="7">
    <source>
        <dbReference type="Proteomes" id="UP001293718"/>
    </source>
</evidence>
<evidence type="ECO:0000256" key="3">
    <source>
        <dbReference type="RuleBase" id="RU003719"/>
    </source>
</evidence>
<dbReference type="Gene3D" id="3.40.50.720">
    <property type="entry name" value="NAD(P)-binding Rossmann-like Domain"/>
    <property type="match status" value="2"/>
</dbReference>
<dbReference type="SUPFAM" id="SSF51735">
    <property type="entry name" value="NAD(P)-binding Rossmann-fold domains"/>
    <property type="match status" value="1"/>
</dbReference>
<dbReference type="Proteomes" id="UP001293718">
    <property type="component" value="Unassembled WGS sequence"/>
</dbReference>
<keyword evidence="2" id="KW-0520">NAD</keyword>
<dbReference type="InterPro" id="IPR036291">
    <property type="entry name" value="NAD(P)-bd_dom_sf"/>
</dbReference>
<evidence type="ECO:0000313" key="6">
    <source>
        <dbReference type="EMBL" id="MDZ5460833.1"/>
    </source>
</evidence>